<proteinExistence type="predicted"/>
<feature type="compositionally biased region" description="Basic and acidic residues" evidence="1">
    <location>
        <begin position="45"/>
        <end position="58"/>
    </location>
</feature>
<evidence type="ECO:0000256" key="1">
    <source>
        <dbReference type="SAM" id="MobiDB-lite"/>
    </source>
</evidence>
<protein>
    <submittedName>
        <fullName evidence="2">Uncharacterized protein</fullName>
    </submittedName>
</protein>
<keyword evidence="3" id="KW-1185">Reference proteome</keyword>
<name>A0ABR3ZVN2_9LECA</name>
<dbReference type="Proteomes" id="UP001590950">
    <property type="component" value="Unassembled WGS sequence"/>
</dbReference>
<reference evidence="2 3" key="1">
    <citation type="submission" date="2024-09" db="EMBL/GenBank/DDBJ databases">
        <title>Rethinking Asexuality: The Enigmatic Case of Functional Sexual Genes in Lepraria (Stereocaulaceae).</title>
        <authorList>
            <person name="Doellman M."/>
            <person name="Sun Y."/>
            <person name="Barcenas-Pena A."/>
            <person name="Lumbsch H.T."/>
            <person name="Grewe F."/>
        </authorList>
    </citation>
    <scope>NUCLEOTIDE SEQUENCE [LARGE SCALE GENOMIC DNA]</scope>
    <source>
        <strain evidence="2 3">Mercado 3170</strain>
    </source>
</reference>
<evidence type="ECO:0000313" key="3">
    <source>
        <dbReference type="Proteomes" id="UP001590950"/>
    </source>
</evidence>
<comment type="caution">
    <text evidence="2">The sequence shown here is derived from an EMBL/GenBank/DDBJ whole genome shotgun (WGS) entry which is preliminary data.</text>
</comment>
<feature type="region of interest" description="Disordered" evidence="1">
    <location>
        <begin position="39"/>
        <end position="58"/>
    </location>
</feature>
<evidence type="ECO:0000313" key="2">
    <source>
        <dbReference type="EMBL" id="KAL2036696.1"/>
    </source>
</evidence>
<organism evidence="2 3">
    <name type="scientific">Stereocaulon virgatum</name>
    <dbReference type="NCBI Taxonomy" id="373712"/>
    <lineage>
        <taxon>Eukaryota</taxon>
        <taxon>Fungi</taxon>
        <taxon>Dikarya</taxon>
        <taxon>Ascomycota</taxon>
        <taxon>Pezizomycotina</taxon>
        <taxon>Lecanoromycetes</taxon>
        <taxon>OSLEUM clade</taxon>
        <taxon>Lecanoromycetidae</taxon>
        <taxon>Lecanorales</taxon>
        <taxon>Lecanorineae</taxon>
        <taxon>Stereocaulaceae</taxon>
        <taxon>Stereocaulon</taxon>
    </lineage>
</organism>
<accession>A0ABR3ZVN2</accession>
<gene>
    <name evidence="2" type="ORF">N7G274_010567</name>
</gene>
<dbReference type="EMBL" id="JBEFKJ010000054">
    <property type="protein sequence ID" value="KAL2036696.1"/>
    <property type="molecule type" value="Genomic_DNA"/>
</dbReference>
<sequence length="95" mass="10659">MTQDPFQAIDVTSPADDDRKFEEMAKELLDTPSISHLTYANPTTYEKDRRLSSPRRGETIDSVDFLPATTPLPRVHAIFVKQKSGEGSVSSHLRI</sequence>